<dbReference type="RefSeq" id="XP_056042798.1">
    <property type="nucleotide sequence ID" value="XM_056186033.1"/>
</dbReference>
<dbReference type="EMBL" id="JARPMG010000007">
    <property type="protein sequence ID" value="KAJ8099348.1"/>
    <property type="molecule type" value="Genomic_DNA"/>
</dbReference>
<dbReference type="AlphaFoldDB" id="A0AAD7QQB0"/>
<dbReference type="GO" id="GO:0016747">
    <property type="term" value="F:acyltransferase activity, transferring groups other than amino-acyl groups"/>
    <property type="evidence" value="ECO:0007669"/>
    <property type="project" value="InterPro"/>
</dbReference>
<gene>
    <name evidence="4" type="ORF">POJ06DRAFT_239239</name>
</gene>
<dbReference type="SUPFAM" id="SSF55729">
    <property type="entry name" value="Acyl-CoA N-acyltransferases (Nat)"/>
    <property type="match status" value="1"/>
</dbReference>
<reference evidence="4" key="1">
    <citation type="submission" date="2023-03" db="EMBL/GenBank/DDBJ databases">
        <title>Near-Complete genome sequence of Lipomyces tetrasporous NRRL Y-64009, an oleaginous yeast capable of growing on lignocellulosic hydrolysates.</title>
        <authorList>
            <consortium name="Lawrence Berkeley National Laboratory"/>
            <person name="Jagtap S.S."/>
            <person name="Liu J.-J."/>
            <person name="Walukiewicz H.E."/>
            <person name="Pangilinan J."/>
            <person name="Lipzen A."/>
            <person name="Ahrendt S."/>
            <person name="Koriabine M."/>
            <person name="Cobaugh K."/>
            <person name="Salamov A."/>
            <person name="Yoshinaga Y."/>
            <person name="Ng V."/>
            <person name="Daum C."/>
            <person name="Grigoriev I.V."/>
            <person name="Slininger P.J."/>
            <person name="Dien B.S."/>
            <person name="Jin Y.-S."/>
            <person name="Rao C.V."/>
        </authorList>
    </citation>
    <scope>NUCLEOTIDE SEQUENCE</scope>
    <source>
        <strain evidence="4">NRRL Y-64009</strain>
    </source>
</reference>
<name>A0AAD7QQB0_9ASCO</name>
<keyword evidence="1" id="KW-0808">Transferase</keyword>
<dbReference type="InterPro" id="IPR016181">
    <property type="entry name" value="Acyl_CoA_acyltransferase"/>
</dbReference>
<comment type="caution">
    <text evidence="4">The sequence shown here is derived from an EMBL/GenBank/DDBJ whole genome shotgun (WGS) entry which is preliminary data.</text>
</comment>
<evidence type="ECO:0000313" key="5">
    <source>
        <dbReference type="Proteomes" id="UP001217417"/>
    </source>
</evidence>
<proteinExistence type="predicted"/>
<dbReference type="PANTHER" id="PTHR43877">
    <property type="entry name" value="AMINOALKYLPHOSPHONATE N-ACETYLTRANSFERASE-RELATED-RELATED"/>
    <property type="match status" value="1"/>
</dbReference>
<keyword evidence="2" id="KW-0012">Acyltransferase</keyword>
<dbReference type="GeneID" id="80881199"/>
<evidence type="ECO:0000256" key="1">
    <source>
        <dbReference type="ARBA" id="ARBA00022679"/>
    </source>
</evidence>
<accession>A0AAD7QQB0</accession>
<feature type="domain" description="N-acetyltransferase" evidence="3">
    <location>
        <begin position="33"/>
        <end position="185"/>
    </location>
</feature>
<dbReference type="PROSITE" id="PS51186">
    <property type="entry name" value="GNAT"/>
    <property type="match status" value="1"/>
</dbReference>
<dbReference type="Gene3D" id="3.40.630.30">
    <property type="match status" value="1"/>
</dbReference>
<keyword evidence="5" id="KW-1185">Reference proteome</keyword>
<organism evidence="4 5">
    <name type="scientific">Lipomyces tetrasporus</name>
    <dbReference type="NCBI Taxonomy" id="54092"/>
    <lineage>
        <taxon>Eukaryota</taxon>
        <taxon>Fungi</taxon>
        <taxon>Dikarya</taxon>
        <taxon>Ascomycota</taxon>
        <taxon>Saccharomycotina</taxon>
        <taxon>Lipomycetes</taxon>
        <taxon>Lipomycetales</taxon>
        <taxon>Lipomycetaceae</taxon>
        <taxon>Lipomyces</taxon>
    </lineage>
</organism>
<evidence type="ECO:0000313" key="4">
    <source>
        <dbReference type="EMBL" id="KAJ8099348.1"/>
    </source>
</evidence>
<evidence type="ECO:0000256" key="2">
    <source>
        <dbReference type="ARBA" id="ARBA00023315"/>
    </source>
</evidence>
<dbReference type="InterPro" id="IPR000182">
    <property type="entry name" value="GNAT_dom"/>
</dbReference>
<sequence>MSKSSHITSDSQQPVTTRKACTSDATNIAKLGVHVFTITFGHSVPSQELQAYLDKSYSIGTIAEDLEDPMKDIIVATDQSGKILGFAYLTRNTSEPCVADLADKVELQRIYVDPAAHGKGIGSLLVRSIEEIARKRGFRNIWLGVWEENYKAQKAYERWGYQRVGKHDFVLGTVVQTDHIMAKSL</sequence>
<evidence type="ECO:0000259" key="3">
    <source>
        <dbReference type="PROSITE" id="PS51186"/>
    </source>
</evidence>
<dbReference type="Pfam" id="PF00583">
    <property type="entry name" value="Acetyltransf_1"/>
    <property type="match status" value="1"/>
</dbReference>
<dbReference type="InterPro" id="IPR050832">
    <property type="entry name" value="Bact_Acetyltransf"/>
</dbReference>
<dbReference type="CDD" id="cd04301">
    <property type="entry name" value="NAT_SF"/>
    <property type="match status" value="1"/>
</dbReference>
<dbReference type="Proteomes" id="UP001217417">
    <property type="component" value="Unassembled WGS sequence"/>
</dbReference>
<protein>
    <submittedName>
        <fullName evidence="4">Acyl-CoA N-acyltransferase</fullName>
    </submittedName>
</protein>